<feature type="non-terminal residue" evidence="4">
    <location>
        <position position="1"/>
    </location>
</feature>
<dbReference type="AlphaFoldDB" id="A0A438D023"/>
<dbReference type="GO" id="GO:0017025">
    <property type="term" value="F:TBP-class protein binding"/>
    <property type="evidence" value="ECO:0007669"/>
    <property type="project" value="InterPro"/>
</dbReference>
<dbReference type="GO" id="GO:0004386">
    <property type="term" value="F:helicase activity"/>
    <property type="evidence" value="ECO:0007669"/>
    <property type="project" value="UniProtKB-KW"/>
</dbReference>
<evidence type="ECO:0000256" key="1">
    <source>
        <dbReference type="ARBA" id="ARBA00022806"/>
    </source>
</evidence>
<dbReference type="GO" id="GO:0016887">
    <property type="term" value="F:ATP hydrolysis activity"/>
    <property type="evidence" value="ECO:0007669"/>
    <property type="project" value="InterPro"/>
</dbReference>
<evidence type="ECO:0000313" key="5">
    <source>
        <dbReference type="Proteomes" id="UP000288805"/>
    </source>
</evidence>
<proteinExistence type="predicted"/>
<evidence type="ECO:0000256" key="2">
    <source>
        <dbReference type="ARBA" id="ARBA00023125"/>
    </source>
</evidence>
<dbReference type="InterPro" id="IPR044972">
    <property type="entry name" value="Mot1"/>
</dbReference>
<feature type="domain" description="Mot1 central" evidence="3">
    <location>
        <begin position="489"/>
        <end position="582"/>
    </location>
</feature>
<dbReference type="InterPro" id="IPR011989">
    <property type="entry name" value="ARM-like"/>
</dbReference>
<organism evidence="4 5">
    <name type="scientific">Vitis vinifera</name>
    <name type="common">Grape</name>
    <dbReference type="NCBI Taxonomy" id="29760"/>
    <lineage>
        <taxon>Eukaryota</taxon>
        <taxon>Viridiplantae</taxon>
        <taxon>Streptophyta</taxon>
        <taxon>Embryophyta</taxon>
        <taxon>Tracheophyta</taxon>
        <taxon>Spermatophyta</taxon>
        <taxon>Magnoliopsida</taxon>
        <taxon>eudicotyledons</taxon>
        <taxon>Gunneridae</taxon>
        <taxon>Pentapetalae</taxon>
        <taxon>rosids</taxon>
        <taxon>Vitales</taxon>
        <taxon>Vitaceae</taxon>
        <taxon>Viteae</taxon>
        <taxon>Vitis</taxon>
    </lineage>
</organism>
<feature type="domain" description="Mot1 central" evidence="3">
    <location>
        <begin position="428"/>
        <end position="483"/>
    </location>
</feature>
<dbReference type="EMBL" id="QGNW01001879">
    <property type="protein sequence ID" value="RVW28742.1"/>
    <property type="molecule type" value="Genomic_DNA"/>
</dbReference>
<keyword evidence="2" id="KW-0238">DNA-binding</keyword>
<keyword evidence="1" id="KW-0547">Nucleotide-binding</keyword>
<keyword evidence="1" id="KW-0067">ATP-binding</keyword>
<accession>A0A438D023</accession>
<dbReference type="Proteomes" id="UP000288805">
    <property type="component" value="Unassembled WGS sequence"/>
</dbReference>
<feature type="domain" description="Mot1 central" evidence="3">
    <location>
        <begin position="598"/>
        <end position="685"/>
    </location>
</feature>
<protein>
    <submittedName>
        <fullName evidence="4">TATA-binding protein-associated factor BTAF1</fullName>
    </submittedName>
</protein>
<keyword evidence="1" id="KW-0347">Helicase</keyword>
<dbReference type="Pfam" id="PF12054">
    <property type="entry name" value="DUF3535"/>
    <property type="match status" value="3"/>
</dbReference>
<keyword evidence="1" id="KW-0378">Hydrolase</keyword>
<dbReference type="PANTHER" id="PTHR36498">
    <property type="entry name" value="TATA-BINDING PROTEIN-ASSOCIATED FACTOR 172"/>
    <property type="match status" value="1"/>
</dbReference>
<sequence length="686" mass="76327">TLKREREIDLNMQVPADESEPNLKRLKSEDLSSPLMDTVGSAGNHANLDIRIRVEDSGCNLPAWQANGELDVSSVKVKPESYIDGACFPCKEDVDMGGGLKGDHEDKNCIGKMDVLKNLPENCELMNLIKVARHSWLKNSEFLQDCAIRFLCVLSLDRFGDYVSDQVVAPVRETCAQALGAVLKYMHPPLVHETLNILLQMQCRPEWEIRHGSLLGIKYLVAVRQEMLHNLLAHVLPACKTGLEDPDDDVRAVAADALIPTAASIVSLKGQTLHSIVMLLWDILLDLDDLSPSTSSVMNLLAEIYSQEEMIPKMFGALASKEKQELDLNEVVCIDDLGEGINIQENPYMLSTLAPRLWPFMRHSITSVRYSAIRTLERLLEAGYKKNISEPSTSSFWPSFILGDTLRIVFQNLLLESNEEISQCSERVWRLLLQCSVGDLEDAARSYISSWIELATTPYGSPLDSTKMFWPVALPRKSHFRAAAKMRASVTHTRVVTAAALGIFASKLHEGPIQYVIDPLWKALTSLSGVQRQVVSMVLISWFKEIKSRDGIVPDSLAPYCELSRTYTKMRGEASQLFRAVVGDTSGEESMGRNIVDDLESLKQRLLTTSGYLKCVQSNLHVSVSALVAAAVVWMSELPAKLNPIILPLMASVKREQEEILQQKAAEALAELICRCITRRPGPNDS</sequence>
<dbReference type="FunFam" id="1.25.10.10:FF:001514">
    <property type="entry name" value="SNF2 superfamily chromatin remodeling protein"/>
    <property type="match status" value="1"/>
</dbReference>
<dbReference type="InterPro" id="IPR022707">
    <property type="entry name" value="Mot1_central_dom"/>
</dbReference>
<dbReference type="GO" id="GO:0003677">
    <property type="term" value="F:DNA binding"/>
    <property type="evidence" value="ECO:0007669"/>
    <property type="project" value="UniProtKB-KW"/>
</dbReference>
<dbReference type="SUPFAM" id="SSF48371">
    <property type="entry name" value="ARM repeat"/>
    <property type="match status" value="1"/>
</dbReference>
<dbReference type="Gene3D" id="1.25.10.10">
    <property type="entry name" value="Leucine-rich Repeat Variant"/>
    <property type="match status" value="1"/>
</dbReference>
<name>A0A438D023_VITVI</name>
<evidence type="ECO:0000259" key="3">
    <source>
        <dbReference type="Pfam" id="PF12054"/>
    </source>
</evidence>
<dbReference type="InterPro" id="IPR016024">
    <property type="entry name" value="ARM-type_fold"/>
</dbReference>
<dbReference type="PANTHER" id="PTHR36498:SF1">
    <property type="entry name" value="TATA-BINDING PROTEIN-ASSOCIATED FACTOR 172"/>
    <property type="match status" value="1"/>
</dbReference>
<gene>
    <name evidence="4" type="primary">BTAF1_2</name>
    <name evidence="4" type="ORF">CK203_089219</name>
</gene>
<comment type="caution">
    <text evidence="4">The sequence shown here is derived from an EMBL/GenBank/DDBJ whole genome shotgun (WGS) entry which is preliminary data.</text>
</comment>
<reference evidence="4 5" key="1">
    <citation type="journal article" date="2018" name="PLoS Genet.">
        <title>Population sequencing reveals clonal diversity and ancestral inbreeding in the grapevine cultivar Chardonnay.</title>
        <authorList>
            <person name="Roach M.J."/>
            <person name="Johnson D.L."/>
            <person name="Bohlmann J."/>
            <person name="van Vuuren H.J."/>
            <person name="Jones S.J."/>
            <person name="Pretorius I.S."/>
            <person name="Schmidt S.A."/>
            <person name="Borneman A.R."/>
        </authorList>
    </citation>
    <scope>NUCLEOTIDE SEQUENCE [LARGE SCALE GENOMIC DNA]</scope>
    <source>
        <strain evidence="5">cv. Chardonnay</strain>
        <tissue evidence="4">Leaf</tissue>
    </source>
</reference>
<evidence type="ECO:0000313" key="4">
    <source>
        <dbReference type="EMBL" id="RVW28742.1"/>
    </source>
</evidence>